<dbReference type="GO" id="GO:0004252">
    <property type="term" value="F:serine-type endopeptidase activity"/>
    <property type="evidence" value="ECO:0007669"/>
    <property type="project" value="InterPro"/>
</dbReference>
<evidence type="ECO:0000256" key="4">
    <source>
        <dbReference type="ARBA" id="ARBA00022825"/>
    </source>
</evidence>
<dbReference type="SUPFAM" id="SSF52743">
    <property type="entry name" value="Subtilisin-like"/>
    <property type="match status" value="1"/>
</dbReference>
<name>V5URI3_9CAUD</name>
<dbReference type="PRINTS" id="PR00723">
    <property type="entry name" value="SUBTILISIN"/>
</dbReference>
<accession>V5URI3</accession>
<dbReference type="InterPro" id="IPR023828">
    <property type="entry name" value="Peptidase_S8_Ser-AS"/>
</dbReference>
<dbReference type="Pfam" id="PF00082">
    <property type="entry name" value="Peptidase_S8"/>
    <property type="match status" value="1"/>
</dbReference>
<dbReference type="PANTHER" id="PTHR43037:SF5">
    <property type="entry name" value="FERULOYL ESTERASE"/>
    <property type="match status" value="1"/>
</dbReference>
<evidence type="ECO:0000259" key="5">
    <source>
        <dbReference type="Pfam" id="PF00082"/>
    </source>
</evidence>
<evidence type="ECO:0000313" key="7">
    <source>
        <dbReference type="Proteomes" id="UP000018808"/>
    </source>
</evidence>
<evidence type="ECO:0000313" key="6">
    <source>
        <dbReference type="EMBL" id="AHB80591.1"/>
    </source>
</evidence>
<dbReference type="InterPro" id="IPR036852">
    <property type="entry name" value="Peptidase_S8/S53_dom_sf"/>
</dbReference>
<dbReference type="KEGG" id="vg:18504753"/>
<dbReference type="SUPFAM" id="SSF49503">
    <property type="entry name" value="Cupredoxins"/>
    <property type="match status" value="1"/>
</dbReference>
<feature type="domain" description="Peptidase S8/S53" evidence="5">
    <location>
        <begin position="154"/>
        <end position="506"/>
    </location>
</feature>
<dbReference type="PROSITE" id="PS00138">
    <property type="entry name" value="SUBTILASE_SER"/>
    <property type="match status" value="1"/>
</dbReference>
<keyword evidence="2" id="KW-0732">Signal</keyword>
<dbReference type="Gene3D" id="3.40.50.1820">
    <property type="entry name" value="alpha/beta hydrolase"/>
    <property type="match status" value="1"/>
</dbReference>
<dbReference type="InterPro" id="IPR050955">
    <property type="entry name" value="Plant_Biomass_Hydrol_Est"/>
</dbReference>
<evidence type="ECO:0000256" key="1">
    <source>
        <dbReference type="ARBA" id="ARBA00022670"/>
    </source>
</evidence>
<dbReference type="PANTHER" id="PTHR43037">
    <property type="entry name" value="UNNAMED PRODUCT-RELATED"/>
    <property type="match status" value="1"/>
</dbReference>
<keyword evidence="7" id="KW-1185">Reference proteome</keyword>
<dbReference type="Gene3D" id="2.60.40.420">
    <property type="entry name" value="Cupredoxins - blue copper proteins"/>
    <property type="match status" value="1"/>
</dbReference>
<gene>
    <name evidence="6" type="ORF">S-MbCM7_177</name>
</gene>
<organism evidence="6 7">
    <name type="scientific">Synechococcus phage ACG-2014h</name>
    <dbReference type="NCBI Taxonomy" id="1340810"/>
    <lineage>
        <taxon>Viruses</taxon>
        <taxon>Duplodnaviria</taxon>
        <taxon>Heunggongvirae</taxon>
        <taxon>Uroviricota</taxon>
        <taxon>Caudoviricetes</taxon>
        <taxon>Pantevenvirales</taxon>
        <taxon>Kyanoviridae</taxon>
        <taxon>Sedonavirus</taxon>
        <taxon>Sedonavirus tusconh</taxon>
    </lineage>
</organism>
<reference evidence="6 7" key="1">
    <citation type="journal article" date="2014" name="Nature">
        <title>Viral tagging reveals discrete populations in Synechococcus viral genome sequence space.</title>
        <authorList>
            <person name="Deng L."/>
            <person name="Ignacio Espinoza J.C."/>
            <person name="Gregory A.C."/>
            <person name="Poulos B.T."/>
            <person name="Weitz J.S."/>
            <person name="Hugenholtz P."/>
            <person name="Sullivan M.B."/>
        </authorList>
    </citation>
    <scope>NUCLEOTIDE SEQUENCE [LARGE SCALE GENOMIC DNA]</scope>
</reference>
<proteinExistence type="predicted"/>
<dbReference type="Proteomes" id="UP000018808">
    <property type="component" value="Segment"/>
</dbReference>
<dbReference type="GeneID" id="18504753"/>
<dbReference type="SUPFAM" id="SSF53474">
    <property type="entry name" value="alpha/beta-Hydrolases"/>
    <property type="match status" value="1"/>
</dbReference>
<dbReference type="InterPro" id="IPR008972">
    <property type="entry name" value="Cupredoxin"/>
</dbReference>
<keyword evidence="1" id="KW-0645">Protease</keyword>
<evidence type="ECO:0000256" key="3">
    <source>
        <dbReference type="ARBA" id="ARBA00022801"/>
    </source>
</evidence>
<dbReference type="Gene3D" id="3.40.50.200">
    <property type="entry name" value="Peptidase S8/S53 domain"/>
    <property type="match status" value="1"/>
</dbReference>
<evidence type="ECO:0000256" key="2">
    <source>
        <dbReference type="ARBA" id="ARBA00022729"/>
    </source>
</evidence>
<dbReference type="GO" id="GO:0006508">
    <property type="term" value="P:proteolysis"/>
    <property type="evidence" value="ECO:0007669"/>
    <property type="project" value="UniProtKB-KW"/>
</dbReference>
<keyword evidence="3" id="KW-0378">Hydrolase</keyword>
<dbReference type="PROSITE" id="PS51892">
    <property type="entry name" value="SUBTILASE"/>
    <property type="match status" value="1"/>
</dbReference>
<dbReference type="InterPro" id="IPR000209">
    <property type="entry name" value="Peptidase_S8/S53_dom"/>
</dbReference>
<dbReference type="OrthoDB" id="2694at10239"/>
<dbReference type="RefSeq" id="YP_009008311.1">
    <property type="nucleotide sequence ID" value="NC_023587.1"/>
</dbReference>
<protein>
    <recommendedName>
        <fullName evidence="5">Peptidase S8/S53 domain-containing protein</fullName>
    </recommendedName>
</protein>
<sequence>MDLQLKEIVVTLYRTDDLESFYEDMSYSTDNGNDWIPDRPVKLAKKRPISRNTHYYLTETEAYNLKKDSRVWDTIDPSRIKIKKQANFINNDPYTITNGTFFKNAPPGTTLNPNWRQWGHLHCAGDASQRRKSTWGDGTNNETVSDTITVHNSGKHVDVVIVDDPVSYDSEEWYSPTDNTTRFVQYQWFDNLNTLVNSIDDDFQTEPTGTINYGQNSSTPEYHGIHVTGTAAGQYYGWAQEANIYNLAVTDPWPSGQIVPAFLIFDYLRAFHRLKPKNGVTGIKNPTITNHSYGGIYDFEESMPFGAVTAINYRGTTYNSGNPGPSGWTEAGVEADFGFNTVGEQYQPSYSAAIVADVIDAINEGIVMTGSAGNDNLLVDEPGGTDWNNTVTISGIGTIYYNRGAWPNSPDSGSINVGSLSDHSEFRRSTFSNFGPGVSVFAPGDDILSAYGNTGFNDTKYTQGSGNYYFPIQGTSMAAPQVCGILACLATNKRFTQEDARGAVQRMSVYGDMTFNVNGGGLDDNTCQQGSPNQYITIQNPRPSTGLLGEITGSRSSGQTFPRPVKVFESGTYLGGNTVIGITKTWSQGTYTWTPQIHEPTTGTVPFPVAILLHGNGGQGSNMIAEWQNRLTDHILIAPTGYNNAWNIIDESDAPDVEVISDIIQLVAPFTNVDQNKIRVLGYSNGGALALRVATEYTGNEVDMVAAFISQIHSNQRRSGTWYKPSNHENTDTGQPFQGYDTSYTPHTPRFIMQLNGTSDSVVPYGGGNGPGGANFFDASNSAFYLGQAQGYVGSLKGSGQAYTAHPAIEVINYPGGSENYRVVLASEPTGHNTTTGMKDIVEEWMESDGATLTLTAAGGNSYDITVTASGAVNYIMSGEDKNGVFSGQSDHAIVIDAGDTINFILSTGVSPSHPFWIKTSAVTGTGSGVTTGTLSGNGQTTGTMTWDTTGVTPGTYYYICQAHSLMTNSITVQ</sequence>
<keyword evidence="4" id="KW-0720">Serine protease</keyword>
<dbReference type="InterPro" id="IPR015500">
    <property type="entry name" value="Peptidase_S8_subtilisin-rel"/>
</dbReference>
<dbReference type="InterPro" id="IPR029058">
    <property type="entry name" value="AB_hydrolase_fold"/>
</dbReference>
<dbReference type="EMBL" id="KF156338">
    <property type="protein sequence ID" value="AHB80591.1"/>
    <property type="molecule type" value="Genomic_DNA"/>
</dbReference>